<accession>A0A0H3FTU9</accession>
<dbReference type="SMART" id="SM01034">
    <property type="entry name" value="BLUF"/>
    <property type="match status" value="1"/>
</dbReference>
<dbReference type="EMBL" id="CP002824">
    <property type="protein sequence ID" value="AEG97785.1"/>
    <property type="molecule type" value="Genomic_DNA"/>
</dbReference>
<dbReference type="PANTHER" id="PTHR33121:SF15">
    <property type="entry name" value="BLUE LIGHT- AND TEMPERATURE-REGULATED ANTIREPRESSOR BLUF"/>
    <property type="match status" value="1"/>
</dbReference>
<dbReference type="SUPFAM" id="SSF54975">
    <property type="entry name" value="Acylphosphatase/BLUF domain-like"/>
    <property type="match status" value="1"/>
</dbReference>
<dbReference type="HOGENOM" id="CLU_000445_70_33_6"/>
<dbReference type="InterPro" id="IPR007024">
    <property type="entry name" value="BLUF_domain"/>
</dbReference>
<evidence type="ECO:0000313" key="3">
    <source>
        <dbReference type="EMBL" id="AEG97785.1"/>
    </source>
</evidence>
<organism evidence="3 4">
    <name type="scientific">Klebsiella aerogenes (strain ATCC 13048 / DSM 30053 / CCUG 1429 / JCM 1235 / KCTC 2190 / NBRC 13534 / NCIMB 10102 / NCTC 10006 / CDC 819-56)</name>
    <name type="common">Enterobacter aerogenes</name>
    <dbReference type="NCBI Taxonomy" id="1028307"/>
    <lineage>
        <taxon>Bacteria</taxon>
        <taxon>Pseudomonadati</taxon>
        <taxon>Pseudomonadota</taxon>
        <taxon>Gammaproteobacteria</taxon>
        <taxon>Enterobacterales</taxon>
        <taxon>Enterobacteriaceae</taxon>
        <taxon>Klebsiella/Raoultella group</taxon>
        <taxon>Klebsiella</taxon>
    </lineage>
</organism>
<dbReference type="Proteomes" id="UP000008881">
    <property type="component" value="Chromosome"/>
</dbReference>
<dbReference type="KEGG" id="eae:EAE_14360"/>
<dbReference type="RefSeq" id="WP_015704783.1">
    <property type="nucleotide sequence ID" value="NC_015663.1"/>
</dbReference>
<dbReference type="PROSITE" id="PS50925">
    <property type="entry name" value="BLUF"/>
    <property type="match status" value="1"/>
</dbReference>
<dbReference type="GO" id="GO:0071949">
    <property type="term" value="F:FAD binding"/>
    <property type="evidence" value="ECO:0007669"/>
    <property type="project" value="InterPro"/>
</dbReference>
<sequence length="403" mass="45162">MLTTIIYRSHICDDVSFKSLESMVAAANERNGQADVTGILLFNGTHFFQLIEGPEENVQQIYRHICADPRHYNLVELLCDYAPARRFGKVGMELFDLREHDRDAVLQNVLDKGTTKYQLTYDDRALHFFRTFVEATEKENYYEIPSADSWDFTADESSFYPAVPCIDGAESCCFAFQPVVDPFACEIISWEALLRTVDGEPPAAYFAGLSGDEIYVADLQSKRVALAIAGKLGLRERTLTINLLPMTLVKVADAVPFLLTEIQRNDLIPEQIIVEFTEREVISRMDEFTDAVRKLKGAGIRVAIDHFGAGFAGLSLLAQYQPDRIKIDQQLIRNIHRDGPRQAIVQAIIKCCHSLEIAVSVVGVEQAEEWMWLEAAGISHFQGNLFASPRLGGLPAIAWPGKI</sequence>
<dbReference type="SMART" id="SM00052">
    <property type="entry name" value="EAL"/>
    <property type="match status" value="1"/>
</dbReference>
<dbReference type="SUPFAM" id="SSF141868">
    <property type="entry name" value="EAL domain-like"/>
    <property type="match status" value="1"/>
</dbReference>
<dbReference type="Pfam" id="PF04940">
    <property type="entry name" value="BLUF"/>
    <property type="match status" value="1"/>
</dbReference>
<dbReference type="InterPro" id="IPR035919">
    <property type="entry name" value="EAL_sf"/>
</dbReference>
<name>A0A0H3FTU9_KLEAK</name>
<dbReference type="eggNOG" id="COG2200">
    <property type="taxonomic scope" value="Bacteria"/>
</dbReference>
<protein>
    <recommendedName>
        <fullName evidence="5">Diguanylate phosphodiesterase</fullName>
    </recommendedName>
</protein>
<dbReference type="PANTHER" id="PTHR33121">
    <property type="entry name" value="CYCLIC DI-GMP PHOSPHODIESTERASE PDEF"/>
    <property type="match status" value="1"/>
</dbReference>
<dbReference type="GO" id="GO:0071111">
    <property type="term" value="F:cyclic-guanylate-specific phosphodiesterase activity"/>
    <property type="evidence" value="ECO:0007669"/>
    <property type="project" value="InterPro"/>
</dbReference>
<dbReference type="InterPro" id="IPR036046">
    <property type="entry name" value="Acylphosphatase-like_dom_sf"/>
</dbReference>
<dbReference type="OrthoDB" id="1673646at2"/>
<dbReference type="InterPro" id="IPR001633">
    <property type="entry name" value="EAL_dom"/>
</dbReference>
<feature type="domain" description="EAL" evidence="1">
    <location>
        <begin position="152"/>
        <end position="403"/>
    </location>
</feature>
<dbReference type="GO" id="GO:0009882">
    <property type="term" value="F:blue light photoreceptor activity"/>
    <property type="evidence" value="ECO:0007669"/>
    <property type="project" value="InterPro"/>
</dbReference>
<evidence type="ECO:0008006" key="5">
    <source>
        <dbReference type="Google" id="ProtNLM"/>
    </source>
</evidence>
<dbReference type="InterPro" id="IPR050706">
    <property type="entry name" value="Cyclic-di-GMP_PDE-like"/>
</dbReference>
<dbReference type="PROSITE" id="PS50883">
    <property type="entry name" value="EAL"/>
    <property type="match status" value="1"/>
</dbReference>
<gene>
    <name evidence="3" type="ordered locus">EAE_14360</name>
</gene>
<feature type="domain" description="BLUF" evidence="2">
    <location>
        <begin position="2"/>
        <end position="93"/>
    </location>
</feature>
<dbReference type="AlphaFoldDB" id="A0A0H3FTU9"/>
<evidence type="ECO:0000313" key="4">
    <source>
        <dbReference type="Proteomes" id="UP000008881"/>
    </source>
</evidence>
<reference evidence="3 4" key="1">
    <citation type="journal article" date="2012" name="J. Bacteriol.">
        <title>Complete genome sequence of Enterobacter aerogenes KCTC 2190.</title>
        <authorList>
            <person name="Shin S.H."/>
            <person name="Kim S."/>
            <person name="Kim J.Y."/>
            <person name="Lee S."/>
            <person name="Um Y."/>
            <person name="Oh M.K."/>
            <person name="Kim Y.R."/>
            <person name="Lee J."/>
            <person name="Yang K.S."/>
        </authorList>
    </citation>
    <scope>NUCLEOTIDE SEQUENCE [LARGE SCALE GENOMIC DNA]</scope>
    <source>
        <strain evidence="3 4">KCTC 2190</strain>
    </source>
</reference>
<dbReference type="GeneID" id="93311063"/>
<dbReference type="Gene3D" id="3.30.70.100">
    <property type="match status" value="1"/>
</dbReference>
<keyword evidence="4" id="KW-1185">Reference proteome</keyword>
<dbReference type="PATRIC" id="fig|1028307.3.peg.2869"/>
<proteinExistence type="predicted"/>
<dbReference type="Gene3D" id="3.20.20.450">
    <property type="entry name" value="EAL domain"/>
    <property type="match status" value="1"/>
</dbReference>
<dbReference type="CDD" id="cd01948">
    <property type="entry name" value="EAL"/>
    <property type="match status" value="1"/>
</dbReference>
<dbReference type="Pfam" id="PF00563">
    <property type="entry name" value="EAL"/>
    <property type="match status" value="1"/>
</dbReference>
<evidence type="ECO:0000259" key="2">
    <source>
        <dbReference type="PROSITE" id="PS50925"/>
    </source>
</evidence>
<evidence type="ECO:0000259" key="1">
    <source>
        <dbReference type="PROSITE" id="PS50883"/>
    </source>
</evidence>